<accession>A0A0B7IEE8</accession>
<proteinExistence type="predicted"/>
<gene>
    <name evidence="1" type="ORF">CCAND93_1030003</name>
</gene>
<protein>
    <submittedName>
        <fullName evidence="1">Uncharacterized protein</fullName>
    </submittedName>
</protein>
<evidence type="ECO:0000313" key="2">
    <source>
        <dbReference type="Proteomes" id="UP000038200"/>
    </source>
</evidence>
<dbReference type="AlphaFoldDB" id="A0A0B7IEE8"/>
<organism evidence="1 2">
    <name type="scientific">Capnocytophaga canis</name>
    <dbReference type="NCBI Taxonomy" id="1848903"/>
    <lineage>
        <taxon>Bacteria</taxon>
        <taxon>Pseudomonadati</taxon>
        <taxon>Bacteroidota</taxon>
        <taxon>Flavobacteriia</taxon>
        <taxon>Flavobacteriales</taxon>
        <taxon>Flavobacteriaceae</taxon>
        <taxon>Capnocytophaga</taxon>
    </lineage>
</organism>
<dbReference type="Proteomes" id="UP000038200">
    <property type="component" value="Unassembled WGS sequence"/>
</dbReference>
<reference evidence="1 2" key="1">
    <citation type="submission" date="2015-01" db="EMBL/GenBank/DDBJ databases">
        <authorList>
            <person name="Xiang T."/>
            <person name="Song Y."/>
            <person name="Huang L."/>
            <person name="Wang B."/>
            <person name="Wu P."/>
        </authorList>
    </citation>
    <scope>NUCLEOTIDE SEQUENCE [LARGE SCALE GENOMIC DNA]</scope>
    <source>
        <strain evidence="1 2">CcD93</strain>
    </source>
</reference>
<sequence>MIKYYQVLSSIVNLIITDFFESVFKFLPRKHSLLLAKKTKNKIETK</sequence>
<name>A0A0B7IEE8_9FLAO</name>
<dbReference type="EMBL" id="CDOL01000006">
    <property type="protein sequence ID" value="CEN50125.1"/>
    <property type="molecule type" value="Genomic_DNA"/>
</dbReference>
<evidence type="ECO:0000313" key="1">
    <source>
        <dbReference type="EMBL" id="CEN50125.1"/>
    </source>
</evidence>